<dbReference type="NCBIfam" id="TIGR00756">
    <property type="entry name" value="PPR"/>
    <property type="match status" value="10"/>
</dbReference>
<dbReference type="SUPFAM" id="SSF81901">
    <property type="entry name" value="HCP-like"/>
    <property type="match status" value="1"/>
</dbReference>
<dbReference type="OrthoDB" id="185373at2759"/>
<feature type="repeat" description="PPR" evidence="2">
    <location>
        <begin position="388"/>
        <end position="422"/>
    </location>
</feature>
<dbReference type="InterPro" id="IPR051222">
    <property type="entry name" value="PPR/CCM1_RNA-binding"/>
</dbReference>
<proteinExistence type="predicted"/>
<dbReference type="EMBL" id="BJWL01000028">
    <property type="protein sequence ID" value="GFZ20624.1"/>
    <property type="molecule type" value="Genomic_DNA"/>
</dbReference>
<evidence type="ECO:0000256" key="1">
    <source>
        <dbReference type="ARBA" id="ARBA00022737"/>
    </source>
</evidence>
<dbReference type="InterPro" id="IPR002885">
    <property type="entry name" value="PPR_rpt"/>
</dbReference>
<dbReference type="AlphaFoldDB" id="A0A7J0HD34"/>
<feature type="repeat" description="PPR" evidence="2">
    <location>
        <begin position="317"/>
        <end position="351"/>
    </location>
</feature>
<dbReference type="PANTHER" id="PTHR47942:SF16">
    <property type="entry name" value="PENTATRICOPEPTIDE REPEAT DOMAIN CONTAINING PROTEIN-RELATED"/>
    <property type="match status" value="1"/>
</dbReference>
<keyword evidence="1" id="KW-0677">Repeat</keyword>
<dbReference type="Pfam" id="PF12854">
    <property type="entry name" value="PPR_1"/>
    <property type="match status" value="3"/>
</dbReference>
<evidence type="ECO:0000313" key="3">
    <source>
        <dbReference type="EMBL" id="GFZ20624.1"/>
    </source>
</evidence>
<feature type="repeat" description="PPR" evidence="2">
    <location>
        <begin position="219"/>
        <end position="253"/>
    </location>
</feature>
<feature type="repeat" description="PPR" evidence="2">
    <location>
        <begin position="423"/>
        <end position="457"/>
    </location>
</feature>
<accession>A0A7J0HD34</accession>
<evidence type="ECO:0000313" key="4">
    <source>
        <dbReference type="Proteomes" id="UP000585474"/>
    </source>
</evidence>
<organism evidence="3 4">
    <name type="scientific">Actinidia rufa</name>
    <dbReference type="NCBI Taxonomy" id="165716"/>
    <lineage>
        <taxon>Eukaryota</taxon>
        <taxon>Viridiplantae</taxon>
        <taxon>Streptophyta</taxon>
        <taxon>Embryophyta</taxon>
        <taxon>Tracheophyta</taxon>
        <taxon>Spermatophyta</taxon>
        <taxon>Magnoliopsida</taxon>
        <taxon>eudicotyledons</taxon>
        <taxon>Gunneridae</taxon>
        <taxon>Pentapetalae</taxon>
        <taxon>asterids</taxon>
        <taxon>Ericales</taxon>
        <taxon>Actinidiaceae</taxon>
        <taxon>Actinidia</taxon>
    </lineage>
</organism>
<reference evidence="3 4" key="1">
    <citation type="submission" date="2019-07" db="EMBL/GenBank/DDBJ databases">
        <title>De Novo Assembly of kiwifruit Actinidia rufa.</title>
        <authorList>
            <person name="Sugita-Konishi S."/>
            <person name="Sato K."/>
            <person name="Mori E."/>
            <person name="Abe Y."/>
            <person name="Kisaki G."/>
            <person name="Hamano K."/>
            <person name="Suezawa K."/>
            <person name="Otani M."/>
            <person name="Fukuda T."/>
            <person name="Manabe T."/>
            <person name="Gomi K."/>
            <person name="Tabuchi M."/>
            <person name="Akimitsu K."/>
            <person name="Kataoka I."/>
        </authorList>
    </citation>
    <scope>NUCLEOTIDE SEQUENCE [LARGE SCALE GENOMIC DNA]</scope>
    <source>
        <strain evidence="4">cv. Fuchu</strain>
    </source>
</reference>
<dbReference type="PANTHER" id="PTHR47942">
    <property type="entry name" value="TETRATRICOPEPTIDE REPEAT (TPR)-LIKE SUPERFAMILY PROTEIN-RELATED"/>
    <property type="match status" value="1"/>
</dbReference>
<protein>
    <submittedName>
        <fullName evidence="3">Tetratricopeptide repeat (TPR)-like superfamily protein</fullName>
    </submittedName>
</protein>
<dbReference type="Pfam" id="PF13041">
    <property type="entry name" value="PPR_2"/>
    <property type="match status" value="4"/>
</dbReference>
<feature type="repeat" description="PPR" evidence="2">
    <location>
        <begin position="149"/>
        <end position="183"/>
    </location>
</feature>
<dbReference type="Pfam" id="PF01535">
    <property type="entry name" value="PPR"/>
    <property type="match status" value="1"/>
</dbReference>
<dbReference type="InterPro" id="IPR011990">
    <property type="entry name" value="TPR-like_helical_dom_sf"/>
</dbReference>
<gene>
    <name evidence="3" type="ORF">Acr_28g0013290</name>
</gene>
<feature type="repeat" description="PPR" evidence="2">
    <location>
        <begin position="114"/>
        <end position="148"/>
    </location>
</feature>
<evidence type="ECO:0000256" key="2">
    <source>
        <dbReference type="PROSITE-ProRule" id="PRU00708"/>
    </source>
</evidence>
<keyword evidence="4" id="KW-1185">Reference proteome</keyword>
<dbReference type="Proteomes" id="UP000585474">
    <property type="component" value="Unassembled WGS sequence"/>
</dbReference>
<sequence>MITKPLFNHHRSHLLFLRRHRAFINLFSSTSPPTDFLHEAETKIRALCEKPTSQFIDAFSIFNQIIDSNLIPSGSTSNFLVGALTKGKRYNLSLQVELAIGVLGLMVKRGFSINIYNVNLVLKGLCRNGEVDKAMELFRVLDRDCVLFDIVSFNTVINGLCKAKRLEEAMGLRAEMEAADCSPDTVTYGTLMDGLCKEGRVDEAMDLMEEIRLNGLEADVFVYGALISGFCHQGDVIRGKEIFDEMLGKGISPNVVTYTCLIHGLGKMGQWKEATEGKNPDVATYNSLLRGLCENGKVDEAMMFFDKMLKENYIELDDKLFSVLIQGLCKEGRFDEALEFLSKMVDKGSVRDMMPYNILIGACLEAGHVEKAMGLWKQALQLGLVPNSSFTYSATINGFCKLHMVNIAKGILIKMRASGLTPTLLDYNTLIATLCKDGSLEQARRLFYEMRNANCDPDVISFNTLLDGTLKAGDVQSAKQFSKLGQLDDAKSVFEAMIASGFTPDVYVYDSLLKGFYSRGEKEEIINLLHKIAAKGVHLDSEITSTILMCICYLSEDINIMELLPSFSQQTSKGSSITFNELLTTLQKSHSGLQLSAA</sequence>
<name>A0A7J0HD34_9ERIC</name>
<comment type="caution">
    <text evidence="3">The sequence shown here is derived from an EMBL/GenBank/DDBJ whole genome shotgun (WGS) entry which is preliminary data.</text>
</comment>
<dbReference type="PROSITE" id="PS51375">
    <property type="entry name" value="PPR"/>
    <property type="match status" value="10"/>
</dbReference>
<feature type="repeat" description="PPR" evidence="2">
    <location>
        <begin position="184"/>
        <end position="218"/>
    </location>
</feature>
<feature type="repeat" description="PPR" evidence="2">
    <location>
        <begin position="505"/>
        <end position="539"/>
    </location>
</feature>
<dbReference type="Gene3D" id="1.25.40.10">
    <property type="entry name" value="Tetratricopeptide repeat domain"/>
    <property type="match status" value="5"/>
</dbReference>
<feature type="repeat" description="PPR" evidence="2">
    <location>
        <begin position="352"/>
        <end position="386"/>
    </location>
</feature>
<feature type="repeat" description="PPR" evidence="2">
    <location>
        <begin position="281"/>
        <end position="315"/>
    </location>
</feature>